<evidence type="ECO:0000313" key="1">
    <source>
        <dbReference type="EMBL" id="MBA0866032.1"/>
    </source>
</evidence>
<keyword evidence="2" id="KW-1185">Reference proteome</keyword>
<organism evidence="1 2">
    <name type="scientific">Gossypium schwendimanii</name>
    <name type="common">Cotton</name>
    <dbReference type="NCBI Taxonomy" id="34291"/>
    <lineage>
        <taxon>Eukaryota</taxon>
        <taxon>Viridiplantae</taxon>
        <taxon>Streptophyta</taxon>
        <taxon>Embryophyta</taxon>
        <taxon>Tracheophyta</taxon>
        <taxon>Spermatophyta</taxon>
        <taxon>Magnoliopsida</taxon>
        <taxon>eudicotyledons</taxon>
        <taxon>Gunneridae</taxon>
        <taxon>Pentapetalae</taxon>
        <taxon>rosids</taxon>
        <taxon>malvids</taxon>
        <taxon>Malvales</taxon>
        <taxon>Malvaceae</taxon>
        <taxon>Malvoideae</taxon>
        <taxon>Gossypium</taxon>
    </lineage>
</organism>
<dbReference type="OrthoDB" id="1001830at2759"/>
<comment type="caution">
    <text evidence="1">The sequence shown here is derived from an EMBL/GenBank/DDBJ whole genome shotgun (WGS) entry which is preliminary data.</text>
</comment>
<evidence type="ECO:0000313" key="2">
    <source>
        <dbReference type="Proteomes" id="UP000593576"/>
    </source>
</evidence>
<name>A0A7J9M4J3_GOSSC</name>
<reference evidence="1 2" key="1">
    <citation type="journal article" date="2019" name="Genome Biol. Evol.">
        <title>Insights into the evolution of the New World diploid cottons (Gossypium, subgenus Houzingenia) based on genome sequencing.</title>
        <authorList>
            <person name="Grover C.E."/>
            <person name="Arick M.A. 2nd"/>
            <person name="Thrash A."/>
            <person name="Conover J.L."/>
            <person name="Sanders W.S."/>
            <person name="Peterson D.G."/>
            <person name="Frelichowski J.E."/>
            <person name="Scheffler J.A."/>
            <person name="Scheffler B.E."/>
            <person name="Wendel J.F."/>
        </authorList>
    </citation>
    <scope>NUCLEOTIDE SEQUENCE [LARGE SCALE GENOMIC DNA]</scope>
    <source>
        <strain evidence="1">1</strain>
        <tissue evidence="1">Leaf</tissue>
    </source>
</reference>
<gene>
    <name evidence="1" type="ORF">Goshw_017352</name>
</gene>
<dbReference type="AlphaFoldDB" id="A0A7J9M4J3"/>
<dbReference type="Proteomes" id="UP000593576">
    <property type="component" value="Unassembled WGS sequence"/>
</dbReference>
<sequence>MEDTWIPGYANYKISGTVSANGISKISNLIDSSNRTWRVKLIQDTFSVENADRILRIPLATMEHDDMLVRKGESLGEFTVKSAYKLLLDSPTVSNANEI</sequence>
<accession>A0A7J9M4J3</accession>
<dbReference type="EMBL" id="JABFAF010000009">
    <property type="protein sequence ID" value="MBA0866032.1"/>
    <property type="molecule type" value="Genomic_DNA"/>
</dbReference>
<protein>
    <submittedName>
        <fullName evidence="1">Uncharacterized protein</fullName>
    </submittedName>
</protein>
<proteinExistence type="predicted"/>